<dbReference type="EMBL" id="ACYE01000365">
    <property type="protein sequence ID" value="EFE38877.1"/>
    <property type="molecule type" value="Genomic_DNA"/>
</dbReference>
<evidence type="ECO:0000313" key="3">
    <source>
        <dbReference type="Proteomes" id="UP000008383"/>
    </source>
</evidence>
<dbReference type="Proteomes" id="UP000008383">
    <property type="component" value="Unassembled WGS sequence"/>
</dbReference>
<dbReference type="RefSeq" id="XP_003019522.1">
    <property type="nucleotide sequence ID" value="XM_003019476.1"/>
</dbReference>
<proteinExistence type="predicted"/>
<sequence>PASYLHGGSHSRSSNKSEQGMKNLQSSKRLSRPKQGKEIDKQPSNSFTFAVITAMAVTVYLEERK</sequence>
<gene>
    <name evidence="2" type="ORF">TRV_06447</name>
</gene>
<keyword evidence="3" id="KW-1185">Reference proteome</keyword>
<dbReference type="HOGENOM" id="CLU_2856138_0_0_1"/>
<evidence type="ECO:0000313" key="2">
    <source>
        <dbReference type="EMBL" id="EFE38877.1"/>
    </source>
</evidence>
<dbReference type="GeneID" id="9578219"/>
<dbReference type="KEGG" id="tve:TRV_06447"/>
<feature type="region of interest" description="Disordered" evidence="1">
    <location>
        <begin position="1"/>
        <end position="44"/>
    </location>
</feature>
<feature type="compositionally biased region" description="Polar residues" evidence="1">
    <location>
        <begin position="10"/>
        <end position="28"/>
    </location>
</feature>
<feature type="non-terminal residue" evidence="2">
    <location>
        <position position="1"/>
    </location>
</feature>
<evidence type="ECO:0000256" key="1">
    <source>
        <dbReference type="SAM" id="MobiDB-lite"/>
    </source>
</evidence>
<reference evidence="3" key="1">
    <citation type="journal article" date="2011" name="Genome Biol.">
        <title>Comparative and functional genomics provide insights into the pathogenicity of dermatophytic fungi.</title>
        <authorList>
            <person name="Burmester A."/>
            <person name="Shelest E."/>
            <person name="Gloeckner G."/>
            <person name="Heddergott C."/>
            <person name="Schindler S."/>
            <person name="Staib P."/>
            <person name="Heidel A."/>
            <person name="Felder M."/>
            <person name="Petzold A."/>
            <person name="Szafranski K."/>
            <person name="Feuermann M."/>
            <person name="Pedruzzi I."/>
            <person name="Priebe S."/>
            <person name="Groth M."/>
            <person name="Winkler R."/>
            <person name="Li W."/>
            <person name="Kniemeyer O."/>
            <person name="Schroeckh V."/>
            <person name="Hertweck C."/>
            <person name="Hube B."/>
            <person name="White T.C."/>
            <person name="Platzer M."/>
            <person name="Guthke R."/>
            <person name="Heitman J."/>
            <person name="Woestemeyer J."/>
            <person name="Zipfel P.F."/>
            <person name="Monod M."/>
            <person name="Brakhage A.A."/>
        </authorList>
    </citation>
    <scope>NUCLEOTIDE SEQUENCE [LARGE SCALE GENOMIC DNA]</scope>
    <source>
        <strain evidence="3">HKI 0517</strain>
    </source>
</reference>
<protein>
    <submittedName>
        <fullName evidence="2">Uncharacterized protein</fullName>
    </submittedName>
</protein>
<accession>D4DGZ2</accession>
<comment type="caution">
    <text evidence="2">The sequence shown here is derived from an EMBL/GenBank/DDBJ whole genome shotgun (WGS) entry which is preliminary data.</text>
</comment>
<dbReference type="AlphaFoldDB" id="D4DGZ2"/>
<organism evidence="2 3">
    <name type="scientific">Trichophyton verrucosum (strain HKI 0517)</name>
    <dbReference type="NCBI Taxonomy" id="663202"/>
    <lineage>
        <taxon>Eukaryota</taxon>
        <taxon>Fungi</taxon>
        <taxon>Dikarya</taxon>
        <taxon>Ascomycota</taxon>
        <taxon>Pezizomycotina</taxon>
        <taxon>Eurotiomycetes</taxon>
        <taxon>Eurotiomycetidae</taxon>
        <taxon>Onygenales</taxon>
        <taxon>Arthrodermataceae</taxon>
        <taxon>Trichophyton</taxon>
    </lineage>
</organism>
<name>D4DGZ2_TRIVH</name>